<proteinExistence type="predicted"/>
<protein>
    <submittedName>
        <fullName evidence="1">Uncharacterized protein</fullName>
    </submittedName>
</protein>
<keyword evidence="2" id="KW-1185">Reference proteome</keyword>
<dbReference type="AlphaFoldDB" id="A0AAE1CSH8"/>
<comment type="caution">
    <text evidence="1">The sequence shown here is derived from an EMBL/GenBank/DDBJ whole genome shotgun (WGS) entry which is preliminary data.</text>
</comment>
<dbReference type="Proteomes" id="UP001283361">
    <property type="component" value="Unassembled WGS sequence"/>
</dbReference>
<name>A0AAE1CSH8_9GAST</name>
<accession>A0AAE1CSH8</accession>
<gene>
    <name evidence="1" type="ORF">RRG08_035361</name>
</gene>
<reference evidence="1" key="1">
    <citation type="journal article" date="2023" name="G3 (Bethesda)">
        <title>A reference genome for the long-term kleptoplast-retaining sea slug Elysia crispata morphotype clarki.</title>
        <authorList>
            <person name="Eastman K.E."/>
            <person name="Pendleton A.L."/>
            <person name="Shaikh M.A."/>
            <person name="Suttiyut T."/>
            <person name="Ogas R."/>
            <person name="Tomko P."/>
            <person name="Gavelis G."/>
            <person name="Widhalm J.R."/>
            <person name="Wisecaver J.H."/>
        </authorList>
    </citation>
    <scope>NUCLEOTIDE SEQUENCE</scope>
    <source>
        <strain evidence="1">ECLA1</strain>
    </source>
</reference>
<evidence type="ECO:0000313" key="1">
    <source>
        <dbReference type="EMBL" id="KAK3731691.1"/>
    </source>
</evidence>
<evidence type="ECO:0000313" key="2">
    <source>
        <dbReference type="Proteomes" id="UP001283361"/>
    </source>
</evidence>
<organism evidence="1 2">
    <name type="scientific">Elysia crispata</name>
    <name type="common">lettuce slug</name>
    <dbReference type="NCBI Taxonomy" id="231223"/>
    <lineage>
        <taxon>Eukaryota</taxon>
        <taxon>Metazoa</taxon>
        <taxon>Spiralia</taxon>
        <taxon>Lophotrochozoa</taxon>
        <taxon>Mollusca</taxon>
        <taxon>Gastropoda</taxon>
        <taxon>Heterobranchia</taxon>
        <taxon>Euthyneura</taxon>
        <taxon>Panpulmonata</taxon>
        <taxon>Sacoglossa</taxon>
        <taxon>Placobranchoidea</taxon>
        <taxon>Plakobranchidae</taxon>
        <taxon>Elysia</taxon>
    </lineage>
</organism>
<sequence length="69" mass="7546">MVLRMRWSLVQTLWRSACDVELPQIYALARTGQRTLIGPKGRSSGLVAAAGRCLTNGQEGNSNNSHCPF</sequence>
<dbReference type="EMBL" id="JAWDGP010006989">
    <property type="protein sequence ID" value="KAK3731691.1"/>
    <property type="molecule type" value="Genomic_DNA"/>
</dbReference>